<dbReference type="AlphaFoldDB" id="A0A5A7QFQ3"/>
<keyword evidence="2" id="KW-1185">Reference proteome</keyword>
<name>A0A5A7QFQ3_STRAF</name>
<sequence length="150" mass="17845">MEMIEIDQKELKKGILRKDWIRSASDHNVILIDIDKELVDKKKRFMFDSRWIKMEAVELAVTEGWKVDRDGTPMYQVQQRLKRTRMSLLAWSKPVRDLMCDGGKRWDDRLVRALFKQDDADEILKIKGLNPLTDDLWIVLLPRKEFSVSR</sequence>
<dbReference type="GO" id="GO:0016740">
    <property type="term" value="F:transferase activity"/>
    <property type="evidence" value="ECO:0007669"/>
    <property type="project" value="UniProtKB-KW"/>
</dbReference>
<dbReference type="Proteomes" id="UP000325081">
    <property type="component" value="Unassembled WGS sequence"/>
</dbReference>
<proteinExistence type="predicted"/>
<keyword evidence="1" id="KW-0808">Transferase</keyword>
<evidence type="ECO:0000313" key="1">
    <source>
        <dbReference type="EMBL" id="GER43782.1"/>
    </source>
</evidence>
<dbReference type="OrthoDB" id="1305469at2759"/>
<gene>
    <name evidence="1" type="ORF">STAS_20648</name>
</gene>
<evidence type="ECO:0000313" key="2">
    <source>
        <dbReference type="Proteomes" id="UP000325081"/>
    </source>
</evidence>
<protein>
    <submittedName>
        <fullName evidence="1">Succinyl-CoA:3-ketoacid coenzyme A transferase 2B</fullName>
    </submittedName>
</protein>
<reference evidence="2" key="1">
    <citation type="journal article" date="2019" name="Curr. Biol.">
        <title>Genome Sequence of Striga asiatica Provides Insight into the Evolution of Plant Parasitism.</title>
        <authorList>
            <person name="Yoshida S."/>
            <person name="Kim S."/>
            <person name="Wafula E.K."/>
            <person name="Tanskanen J."/>
            <person name="Kim Y.M."/>
            <person name="Honaas L."/>
            <person name="Yang Z."/>
            <person name="Spallek T."/>
            <person name="Conn C.E."/>
            <person name="Ichihashi Y."/>
            <person name="Cheong K."/>
            <person name="Cui S."/>
            <person name="Der J.P."/>
            <person name="Gundlach H."/>
            <person name="Jiao Y."/>
            <person name="Hori C."/>
            <person name="Ishida J.K."/>
            <person name="Kasahara H."/>
            <person name="Kiba T."/>
            <person name="Kim M.S."/>
            <person name="Koo N."/>
            <person name="Laohavisit A."/>
            <person name="Lee Y.H."/>
            <person name="Lumba S."/>
            <person name="McCourt P."/>
            <person name="Mortimer J.C."/>
            <person name="Mutuku J.M."/>
            <person name="Nomura T."/>
            <person name="Sasaki-Sekimoto Y."/>
            <person name="Seto Y."/>
            <person name="Wang Y."/>
            <person name="Wakatake T."/>
            <person name="Sakakibara H."/>
            <person name="Demura T."/>
            <person name="Yamaguchi S."/>
            <person name="Yoneyama K."/>
            <person name="Manabe R.I."/>
            <person name="Nelson D.C."/>
            <person name="Schulman A.H."/>
            <person name="Timko M.P."/>
            <person name="dePamphilis C.W."/>
            <person name="Choi D."/>
            <person name="Shirasu K."/>
        </authorList>
    </citation>
    <scope>NUCLEOTIDE SEQUENCE [LARGE SCALE GENOMIC DNA]</scope>
    <source>
        <strain evidence="2">cv. UVA1</strain>
    </source>
</reference>
<organism evidence="1 2">
    <name type="scientific">Striga asiatica</name>
    <name type="common">Asiatic witchweed</name>
    <name type="synonym">Buchnera asiatica</name>
    <dbReference type="NCBI Taxonomy" id="4170"/>
    <lineage>
        <taxon>Eukaryota</taxon>
        <taxon>Viridiplantae</taxon>
        <taxon>Streptophyta</taxon>
        <taxon>Embryophyta</taxon>
        <taxon>Tracheophyta</taxon>
        <taxon>Spermatophyta</taxon>
        <taxon>Magnoliopsida</taxon>
        <taxon>eudicotyledons</taxon>
        <taxon>Gunneridae</taxon>
        <taxon>Pentapetalae</taxon>
        <taxon>asterids</taxon>
        <taxon>lamiids</taxon>
        <taxon>Lamiales</taxon>
        <taxon>Orobanchaceae</taxon>
        <taxon>Buchnereae</taxon>
        <taxon>Striga</taxon>
    </lineage>
</organism>
<comment type="caution">
    <text evidence="1">The sequence shown here is derived from an EMBL/GenBank/DDBJ whole genome shotgun (WGS) entry which is preliminary data.</text>
</comment>
<feature type="non-terminal residue" evidence="1">
    <location>
        <position position="150"/>
    </location>
</feature>
<accession>A0A5A7QFQ3</accession>
<dbReference type="EMBL" id="BKCP01006737">
    <property type="protein sequence ID" value="GER43782.1"/>
    <property type="molecule type" value="Genomic_DNA"/>
</dbReference>